<feature type="domain" description="CHHC U11-48K-type" evidence="5">
    <location>
        <begin position="39"/>
        <end position="66"/>
    </location>
</feature>
<evidence type="ECO:0000313" key="8">
    <source>
        <dbReference type="RefSeq" id="XP_011306438.1"/>
    </source>
</evidence>
<accession>A0A9R1TCA5</accession>
<name>A0A9R1TCA5_9HYME</name>
<dbReference type="OrthoDB" id="10069248at2759"/>
<evidence type="ECO:0000313" key="6">
    <source>
        <dbReference type="Proteomes" id="UP000694866"/>
    </source>
</evidence>
<dbReference type="RefSeq" id="XP_011306438.1">
    <property type="nucleotide sequence ID" value="XM_011308136.1"/>
</dbReference>
<accession>A0A9R1U454</accession>
<dbReference type="Proteomes" id="UP000694866">
    <property type="component" value="Unplaced"/>
</dbReference>
<evidence type="ECO:0000256" key="4">
    <source>
        <dbReference type="SAM" id="MobiDB-lite"/>
    </source>
</evidence>
<dbReference type="PANTHER" id="PTHR21402">
    <property type="entry name" value="GAMETOCYTE SPECIFIC FACTOR 1-RELATED"/>
    <property type="match status" value="1"/>
</dbReference>
<dbReference type="GeneID" id="105268516"/>
<keyword evidence="6" id="KW-1185">Reference proteome</keyword>
<evidence type="ECO:0000256" key="1">
    <source>
        <dbReference type="ARBA" id="ARBA00022723"/>
    </source>
</evidence>
<reference evidence="7 8" key="1">
    <citation type="submission" date="2025-04" db="UniProtKB">
        <authorList>
            <consortium name="RefSeq"/>
        </authorList>
    </citation>
    <scope>IDENTIFICATION</scope>
    <source>
        <strain evidence="7 8">USDA-PBARC FA_bdor</strain>
        <tissue evidence="7 8">Whole organism</tissue>
    </source>
</reference>
<evidence type="ECO:0000313" key="7">
    <source>
        <dbReference type="RefSeq" id="XP_011306436.1"/>
    </source>
</evidence>
<dbReference type="Pfam" id="PF05253">
    <property type="entry name" value="zf-U11-48K"/>
    <property type="match status" value="2"/>
</dbReference>
<evidence type="ECO:0000259" key="5">
    <source>
        <dbReference type="PROSITE" id="PS51800"/>
    </source>
</evidence>
<feature type="domain" description="CHHC U11-48K-type" evidence="5">
    <location>
        <begin position="7"/>
        <end position="34"/>
    </location>
</feature>
<feature type="region of interest" description="Disordered" evidence="4">
    <location>
        <begin position="178"/>
        <end position="203"/>
    </location>
</feature>
<dbReference type="InterPro" id="IPR022776">
    <property type="entry name" value="TRM13/UPF0224_CHHC_Znf_dom"/>
</dbReference>
<dbReference type="PROSITE" id="PS51800">
    <property type="entry name" value="ZF_CHHC_U11_48K"/>
    <property type="match status" value="2"/>
</dbReference>
<evidence type="ECO:0000256" key="2">
    <source>
        <dbReference type="ARBA" id="ARBA00022771"/>
    </source>
</evidence>
<organism evidence="6 8">
    <name type="scientific">Fopius arisanus</name>
    <dbReference type="NCBI Taxonomy" id="64838"/>
    <lineage>
        <taxon>Eukaryota</taxon>
        <taxon>Metazoa</taxon>
        <taxon>Ecdysozoa</taxon>
        <taxon>Arthropoda</taxon>
        <taxon>Hexapoda</taxon>
        <taxon>Insecta</taxon>
        <taxon>Pterygota</taxon>
        <taxon>Neoptera</taxon>
        <taxon>Endopterygota</taxon>
        <taxon>Hymenoptera</taxon>
        <taxon>Apocrita</taxon>
        <taxon>Ichneumonoidea</taxon>
        <taxon>Braconidae</taxon>
        <taxon>Opiinae</taxon>
        <taxon>Fopius</taxon>
    </lineage>
</organism>
<dbReference type="PANTHER" id="PTHR21402:SF5">
    <property type="entry name" value="GAMETOCYTE SPECIFIC FACTOR 1"/>
    <property type="match status" value="1"/>
</dbReference>
<protein>
    <submittedName>
        <fullName evidence="7 8">Gametocyte-specific factor 1</fullName>
    </submittedName>
</protein>
<proteinExistence type="predicted"/>
<keyword evidence="3" id="KW-0862">Zinc</keyword>
<keyword evidence="2" id="KW-0863">Zinc-finger</keyword>
<dbReference type="SUPFAM" id="SSF57667">
    <property type="entry name" value="beta-beta-alpha zinc fingers"/>
    <property type="match status" value="1"/>
</dbReference>
<dbReference type="KEGG" id="fas:105268516"/>
<sequence length="203" mass="23076">MEREAYTRTCPYNDHHIIHRDRFVKHILKCAKNYPPKYKETCPFNATHIMFRSELEEHVNLCPDRKGFTPELYTYSKIHGSLKQNESSEWSEYEEVLTSVDPWDGGDFEDRMKDFTDTSSIASSCDERRGVRSKTVANSMRPLRPPRGYGLPVMMEFGNDNGPDDVQSVVSTLPPVGRGIRPPSATPMTSTEFCGRGGGRGHI</sequence>
<dbReference type="RefSeq" id="XP_011306436.1">
    <property type="nucleotide sequence ID" value="XM_011308134.1"/>
</dbReference>
<dbReference type="AlphaFoldDB" id="A0A9R1TCA5"/>
<dbReference type="InterPro" id="IPR051591">
    <property type="entry name" value="UPF0224_FAM112_RNA_Proc"/>
</dbReference>
<dbReference type="GO" id="GO:0008270">
    <property type="term" value="F:zinc ion binding"/>
    <property type="evidence" value="ECO:0007669"/>
    <property type="project" value="UniProtKB-KW"/>
</dbReference>
<evidence type="ECO:0000256" key="3">
    <source>
        <dbReference type="ARBA" id="ARBA00022833"/>
    </source>
</evidence>
<dbReference type="InterPro" id="IPR036236">
    <property type="entry name" value="Znf_C2H2_sf"/>
</dbReference>
<gene>
    <name evidence="7 8" type="primary">LOC105268516</name>
</gene>
<keyword evidence="1" id="KW-0479">Metal-binding</keyword>